<name>A0ABT5AZ12_9BACT</name>
<proteinExistence type="predicted"/>
<gene>
    <name evidence="5" type="ORF">POL58_03015</name>
</gene>
<dbReference type="PROSITE" id="PS00194">
    <property type="entry name" value="THIOREDOXIN_1"/>
    <property type="match status" value="1"/>
</dbReference>
<dbReference type="Proteomes" id="UP001217838">
    <property type="component" value="Unassembled WGS sequence"/>
</dbReference>
<feature type="region of interest" description="Disordered" evidence="2">
    <location>
        <begin position="287"/>
        <end position="330"/>
    </location>
</feature>
<dbReference type="InterPro" id="IPR017937">
    <property type="entry name" value="Thioredoxin_CS"/>
</dbReference>
<evidence type="ECO:0000256" key="2">
    <source>
        <dbReference type="SAM" id="MobiDB-lite"/>
    </source>
</evidence>
<dbReference type="InterPro" id="IPR013766">
    <property type="entry name" value="Thioredoxin_domain"/>
</dbReference>
<evidence type="ECO:0000259" key="4">
    <source>
        <dbReference type="PROSITE" id="PS51352"/>
    </source>
</evidence>
<evidence type="ECO:0000256" key="1">
    <source>
        <dbReference type="ARBA" id="ARBA00023284"/>
    </source>
</evidence>
<comment type="caution">
    <text evidence="5">The sequence shown here is derived from an EMBL/GenBank/DDBJ whole genome shotgun (WGS) entry which is preliminary data.</text>
</comment>
<dbReference type="SUPFAM" id="SSF52833">
    <property type="entry name" value="Thioredoxin-like"/>
    <property type="match status" value="1"/>
</dbReference>
<keyword evidence="3" id="KW-0472">Membrane</keyword>
<protein>
    <recommendedName>
        <fullName evidence="4">Thioredoxin domain-containing protein</fullName>
    </recommendedName>
</protein>
<feature type="region of interest" description="Disordered" evidence="2">
    <location>
        <begin position="57"/>
        <end position="87"/>
    </location>
</feature>
<evidence type="ECO:0000313" key="6">
    <source>
        <dbReference type="Proteomes" id="UP001217838"/>
    </source>
</evidence>
<dbReference type="PROSITE" id="PS51352">
    <property type="entry name" value="THIOREDOXIN_2"/>
    <property type="match status" value="1"/>
</dbReference>
<sequence>MKTTPLPAAPETPRAWVWAAFTLLASVAVLSGLTLVLTWRIAEQAAALEQLRDRAASCPAPEQASSPQPVEVEAAPPPPPSEPLGSGSYVAGGVDIGPLMRLRLERVRQGAPAGAVRFGSSEVLSPKAVHVLSLWAPWCVACKEVLPDLRELFARRGASWGETVRFLPVQVLDPTAPEDAIRTWGPLMPPSTVQLADRSLADSFVAALRDDSRRLYQGTLPVTLALDCNRRVRWARIGVPTDAEMKELEDWLDTFRAEMAEGDSRCRQIWCGNGRCEAGEAGRCEDDCGSPAETAPSERPVTGPTEVAVAAPQDPPPVGSSPSKHPAARPPPCPASCSRCDDEGRCLTLWQRTEPSPVANPTPGCGDGRCDAAENTETCCRDCGCEAGLRCRRGEDARDVCVPAQVWPH</sequence>
<keyword evidence="3" id="KW-0812">Transmembrane</keyword>
<reference evidence="5 6" key="1">
    <citation type="submission" date="2022-11" db="EMBL/GenBank/DDBJ databases">
        <title>Minimal conservation of predation-associated metabolite biosynthetic gene clusters underscores biosynthetic potential of Myxococcota including descriptions for ten novel species: Archangium lansinium sp. nov., Myxococcus landrumus sp. nov., Nannocystis bai.</title>
        <authorList>
            <person name="Ahearne A."/>
            <person name="Stevens C."/>
            <person name="Dowd S."/>
        </authorList>
    </citation>
    <scope>NUCLEOTIDE SEQUENCE [LARGE SCALE GENOMIC DNA]</scope>
    <source>
        <strain evidence="5 6">NCELM</strain>
    </source>
</reference>
<keyword evidence="3" id="KW-1133">Transmembrane helix</keyword>
<keyword evidence="6" id="KW-1185">Reference proteome</keyword>
<evidence type="ECO:0000313" key="5">
    <source>
        <dbReference type="EMBL" id="MDC0666685.1"/>
    </source>
</evidence>
<dbReference type="Gene3D" id="3.40.30.10">
    <property type="entry name" value="Glutaredoxin"/>
    <property type="match status" value="1"/>
</dbReference>
<evidence type="ECO:0000256" key="3">
    <source>
        <dbReference type="SAM" id="Phobius"/>
    </source>
</evidence>
<feature type="domain" description="Thioredoxin" evidence="4">
    <location>
        <begin position="69"/>
        <end position="257"/>
    </location>
</feature>
<dbReference type="EMBL" id="JAQNDN010000001">
    <property type="protein sequence ID" value="MDC0666685.1"/>
    <property type="molecule type" value="Genomic_DNA"/>
</dbReference>
<keyword evidence="1" id="KW-0676">Redox-active center</keyword>
<organism evidence="5 6">
    <name type="scientific">Nannocystis radixulma</name>
    <dbReference type="NCBI Taxonomy" id="2995305"/>
    <lineage>
        <taxon>Bacteria</taxon>
        <taxon>Pseudomonadati</taxon>
        <taxon>Myxococcota</taxon>
        <taxon>Polyangia</taxon>
        <taxon>Nannocystales</taxon>
        <taxon>Nannocystaceae</taxon>
        <taxon>Nannocystis</taxon>
    </lineage>
</organism>
<accession>A0ABT5AZ12</accession>
<dbReference type="InterPro" id="IPR036249">
    <property type="entry name" value="Thioredoxin-like_sf"/>
</dbReference>
<dbReference type="RefSeq" id="WP_271994305.1">
    <property type="nucleotide sequence ID" value="NZ_JAQNDN010000001.1"/>
</dbReference>
<feature type="transmembrane region" description="Helical" evidence="3">
    <location>
        <begin position="15"/>
        <end position="42"/>
    </location>
</feature>